<keyword evidence="1" id="KW-0732">Signal</keyword>
<keyword evidence="3" id="KW-1185">Reference proteome</keyword>
<accession>A0ABD1F0I0</accession>
<comment type="caution">
    <text evidence="2">The sequence shown here is derived from an EMBL/GenBank/DDBJ whole genome shotgun (WGS) entry which is preliminary data.</text>
</comment>
<dbReference type="Proteomes" id="UP001566132">
    <property type="component" value="Unassembled WGS sequence"/>
</dbReference>
<dbReference type="AlphaFoldDB" id="A0ABD1F0I0"/>
<feature type="chain" id="PRO_5044776518" evidence="1">
    <location>
        <begin position="19"/>
        <end position="174"/>
    </location>
</feature>
<dbReference type="EMBL" id="JBDJPC010000004">
    <property type="protein sequence ID" value="KAL1505895.1"/>
    <property type="molecule type" value="Genomic_DNA"/>
</dbReference>
<evidence type="ECO:0000256" key="1">
    <source>
        <dbReference type="SAM" id="SignalP"/>
    </source>
</evidence>
<feature type="signal peptide" evidence="1">
    <location>
        <begin position="1"/>
        <end position="18"/>
    </location>
</feature>
<reference evidence="2 3" key="1">
    <citation type="submission" date="2024-05" db="EMBL/GenBank/DDBJ databases">
        <title>Genetic variation in Jamaican populations of the coffee berry borer (Hypothenemus hampei).</title>
        <authorList>
            <person name="Errbii M."/>
            <person name="Myrie A."/>
        </authorList>
    </citation>
    <scope>NUCLEOTIDE SEQUENCE [LARGE SCALE GENOMIC DNA]</scope>
    <source>
        <strain evidence="2">JA-Hopewell-2020-01-JO</strain>
        <tissue evidence="2">Whole body</tissue>
    </source>
</reference>
<gene>
    <name evidence="2" type="ORF">ABEB36_005348</name>
</gene>
<evidence type="ECO:0000313" key="3">
    <source>
        <dbReference type="Proteomes" id="UP001566132"/>
    </source>
</evidence>
<proteinExistence type="predicted"/>
<sequence>MISLSRFLIWCCLTLVSCMCHQLLPYQQDITFPGLVGQFHGTVGNNQQPTRQYAAGFHLNPPPPPFQFLQPFNQRLLSVLKNPINDQYLTKYFRPINRDLFTPNNRKQKPETNGQLEEYQKYLKEEADYLEKETQPNEVTTDFITNPLEVTSLEPNQKTFVRVNIAGKDYGYST</sequence>
<dbReference type="PROSITE" id="PS51257">
    <property type="entry name" value="PROKAR_LIPOPROTEIN"/>
    <property type="match status" value="1"/>
</dbReference>
<organism evidence="2 3">
    <name type="scientific">Hypothenemus hampei</name>
    <name type="common">Coffee berry borer</name>
    <dbReference type="NCBI Taxonomy" id="57062"/>
    <lineage>
        <taxon>Eukaryota</taxon>
        <taxon>Metazoa</taxon>
        <taxon>Ecdysozoa</taxon>
        <taxon>Arthropoda</taxon>
        <taxon>Hexapoda</taxon>
        <taxon>Insecta</taxon>
        <taxon>Pterygota</taxon>
        <taxon>Neoptera</taxon>
        <taxon>Endopterygota</taxon>
        <taxon>Coleoptera</taxon>
        <taxon>Polyphaga</taxon>
        <taxon>Cucujiformia</taxon>
        <taxon>Curculionidae</taxon>
        <taxon>Scolytinae</taxon>
        <taxon>Hypothenemus</taxon>
    </lineage>
</organism>
<protein>
    <submittedName>
        <fullName evidence="2">Uncharacterized protein</fullName>
    </submittedName>
</protein>
<evidence type="ECO:0000313" key="2">
    <source>
        <dbReference type="EMBL" id="KAL1505895.1"/>
    </source>
</evidence>
<name>A0ABD1F0I0_HYPHA</name>